<dbReference type="PROSITE" id="PS51318">
    <property type="entry name" value="TAT"/>
    <property type="match status" value="1"/>
</dbReference>
<organism evidence="2 3">
    <name type="scientific">Haloarcula rubra</name>
    <dbReference type="NCBI Taxonomy" id="2487747"/>
    <lineage>
        <taxon>Archaea</taxon>
        <taxon>Methanobacteriati</taxon>
        <taxon>Methanobacteriota</taxon>
        <taxon>Stenosarchaea group</taxon>
        <taxon>Halobacteria</taxon>
        <taxon>Halobacteriales</taxon>
        <taxon>Haloarculaceae</taxon>
        <taxon>Haloarcula</taxon>
    </lineage>
</organism>
<feature type="region of interest" description="Disordered" evidence="1">
    <location>
        <begin position="125"/>
        <end position="147"/>
    </location>
</feature>
<dbReference type="RefSeq" id="WP_220617255.1">
    <property type="nucleotide sequence ID" value="NZ_RKLR01000001.1"/>
</dbReference>
<accession>A0AAW4PMJ3</accession>
<evidence type="ECO:0008006" key="4">
    <source>
        <dbReference type="Google" id="ProtNLM"/>
    </source>
</evidence>
<gene>
    <name evidence="2" type="ORF">EGH21_04500</name>
</gene>
<dbReference type="Proteomes" id="UP001430377">
    <property type="component" value="Unassembled WGS sequence"/>
</dbReference>
<keyword evidence="3" id="KW-1185">Reference proteome</keyword>
<evidence type="ECO:0000313" key="3">
    <source>
        <dbReference type="Proteomes" id="UP001430377"/>
    </source>
</evidence>
<dbReference type="EMBL" id="RKLR01000001">
    <property type="protein sequence ID" value="MBX0322292.1"/>
    <property type="molecule type" value="Genomic_DNA"/>
</dbReference>
<dbReference type="InterPro" id="IPR006311">
    <property type="entry name" value="TAT_signal"/>
</dbReference>
<sequence length="176" mass="17758">MQRRKFLIGMGSLAAGSAAAMGTGAFTTASADRAVDVNVVGDGSAYLGLSAASGPNGDYVDDSGDEVIVDFGDISQNDEGSNAGTGSGVGHDSSYDMDNVLTITNQGTQEVTVSLDTSSFPSEVSASLNASSSTDDDGDGDTFDLDVGDSVDVDFQIDTPDSATDIDTTLTIKADA</sequence>
<evidence type="ECO:0000313" key="2">
    <source>
        <dbReference type="EMBL" id="MBX0322292.1"/>
    </source>
</evidence>
<proteinExistence type="predicted"/>
<reference evidence="2 3" key="1">
    <citation type="submission" date="2021-06" db="EMBL/GenBank/DDBJ databases">
        <title>Halomicroarcula sp. a new haloarchaeum isolated from saline soil.</title>
        <authorList>
            <person name="Duran-Viseras A."/>
            <person name="Sanchez-Porro C."/>
            <person name="Ventosa A."/>
        </authorList>
    </citation>
    <scope>NUCLEOTIDE SEQUENCE [LARGE SCALE GENOMIC DNA]</scope>
    <source>
        <strain evidence="2 3">F13</strain>
    </source>
</reference>
<protein>
    <recommendedName>
        <fullName evidence="4">DUF1102 domain-containing protein</fullName>
    </recommendedName>
</protein>
<feature type="compositionally biased region" description="Acidic residues" evidence="1">
    <location>
        <begin position="134"/>
        <end position="147"/>
    </location>
</feature>
<evidence type="ECO:0000256" key="1">
    <source>
        <dbReference type="SAM" id="MobiDB-lite"/>
    </source>
</evidence>
<comment type="caution">
    <text evidence="2">The sequence shown here is derived from an EMBL/GenBank/DDBJ whole genome shotgun (WGS) entry which is preliminary data.</text>
</comment>
<dbReference type="AlphaFoldDB" id="A0AAW4PMJ3"/>
<name>A0AAW4PMJ3_9EURY</name>